<dbReference type="GO" id="GO:0001525">
    <property type="term" value="P:angiogenesis"/>
    <property type="evidence" value="ECO:0007669"/>
    <property type="project" value="TreeGrafter"/>
</dbReference>
<evidence type="ECO:0000256" key="7">
    <source>
        <dbReference type="ARBA" id="ARBA00022989"/>
    </source>
</evidence>
<dbReference type="AlphaFoldDB" id="A0A553NW07"/>
<reference evidence="12 13" key="1">
    <citation type="journal article" date="2019" name="Sci. Data">
        <title>Hybrid genome assembly and annotation of Danionella translucida.</title>
        <authorList>
            <person name="Kadobianskyi M."/>
            <person name="Schulze L."/>
            <person name="Schuelke M."/>
            <person name="Judkewitz B."/>
        </authorList>
    </citation>
    <scope>NUCLEOTIDE SEQUENCE [LARGE SCALE GENOMIC DNA]</scope>
    <source>
        <strain evidence="12 13">Bolton</strain>
    </source>
</reference>
<dbReference type="OrthoDB" id="9416539at2759"/>
<keyword evidence="9" id="KW-1015">Disulfide bond</keyword>
<dbReference type="GO" id="GO:0043235">
    <property type="term" value="C:receptor complex"/>
    <property type="evidence" value="ECO:0007669"/>
    <property type="project" value="TreeGrafter"/>
</dbReference>
<dbReference type="GO" id="GO:0006886">
    <property type="term" value="P:intracellular protein transport"/>
    <property type="evidence" value="ECO:0007669"/>
    <property type="project" value="InterPro"/>
</dbReference>
<dbReference type="Proteomes" id="UP000316079">
    <property type="component" value="Unassembled WGS sequence"/>
</dbReference>
<evidence type="ECO:0000256" key="10">
    <source>
        <dbReference type="ARBA" id="ARBA00023170"/>
    </source>
</evidence>
<proteinExistence type="inferred from homology"/>
<evidence type="ECO:0000313" key="12">
    <source>
        <dbReference type="EMBL" id="TRY69608.1"/>
    </source>
</evidence>
<dbReference type="GO" id="GO:0007186">
    <property type="term" value="P:G protein-coupled receptor signaling pathway"/>
    <property type="evidence" value="ECO:0007669"/>
    <property type="project" value="TreeGrafter"/>
</dbReference>
<dbReference type="GO" id="GO:0008277">
    <property type="term" value="P:regulation of G protein-coupled receptor signaling pathway"/>
    <property type="evidence" value="ECO:0007669"/>
    <property type="project" value="InterPro"/>
</dbReference>
<evidence type="ECO:0000256" key="8">
    <source>
        <dbReference type="ARBA" id="ARBA00023136"/>
    </source>
</evidence>
<dbReference type="GO" id="GO:0031623">
    <property type="term" value="P:receptor internalization"/>
    <property type="evidence" value="ECO:0007669"/>
    <property type="project" value="TreeGrafter"/>
</dbReference>
<evidence type="ECO:0000256" key="1">
    <source>
        <dbReference type="ARBA" id="ARBA00004251"/>
    </source>
</evidence>
<organism evidence="12 13">
    <name type="scientific">Danionella cerebrum</name>
    <dbReference type="NCBI Taxonomy" id="2873325"/>
    <lineage>
        <taxon>Eukaryota</taxon>
        <taxon>Metazoa</taxon>
        <taxon>Chordata</taxon>
        <taxon>Craniata</taxon>
        <taxon>Vertebrata</taxon>
        <taxon>Euteleostomi</taxon>
        <taxon>Actinopterygii</taxon>
        <taxon>Neopterygii</taxon>
        <taxon>Teleostei</taxon>
        <taxon>Ostariophysi</taxon>
        <taxon>Cypriniformes</taxon>
        <taxon>Danionidae</taxon>
        <taxon>Danioninae</taxon>
        <taxon>Danionella</taxon>
    </lineage>
</organism>
<dbReference type="GO" id="GO:0005886">
    <property type="term" value="C:plasma membrane"/>
    <property type="evidence" value="ECO:0007669"/>
    <property type="project" value="UniProtKB-SubCell"/>
</dbReference>
<feature type="transmembrane region" description="Helical" evidence="11">
    <location>
        <begin position="117"/>
        <end position="139"/>
    </location>
</feature>
<keyword evidence="13" id="KW-1185">Reference proteome</keyword>
<evidence type="ECO:0000256" key="11">
    <source>
        <dbReference type="SAM" id="Phobius"/>
    </source>
</evidence>
<dbReference type="GO" id="GO:0032870">
    <property type="term" value="P:cellular response to hormone stimulus"/>
    <property type="evidence" value="ECO:0007669"/>
    <property type="project" value="TreeGrafter"/>
</dbReference>
<evidence type="ECO:0000256" key="5">
    <source>
        <dbReference type="ARBA" id="ARBA00022692"/>
    </source>
</evidence>
<dbReference type="PANTHER" id="PTHR14076:SF9">
    <property type="entry name" value="RECEPTOR ACTIVITY-MODIFYING PROTEIN 2"/>
    <property type="match status" value="1"/>
</dbReference>
<keyword evidence="10" id="KW-0675">Receptor</keyword>
<evidence type="ECO:0000313" key="13">
    <source>
        <dbReference type="Proteomes" id="UP000316079"/>
    </source>
</evidence>
<dbReference type="GO" id="GO:0015026">
    <property type="term" value="F:coreceptor activity"/>
    <property type="evidence" value="ECO:0007669"/>
    <property type="project" value="InterPro"/>
</dbReference>
<sequence>MSFYGEMYNSTHEDYEDFQDQESRYRYGHCDERTLMFLGETCWSIFNTSMSYVEVEDWCNLEVVVRSYNSLTECMETASALSSCYYPNRVVEQLFVRIHRKFFSSCNNEEDLADAPAGVVLLATLLPIVLIPFIVYIVVWKSSLKD</sequence>
<dbReference type="EMBL" id="SRMA01026792">
    <property type="protein sequence ID" value="TRY69608.1"/>
    <property type="molecule type" value="Genomic_DNA"/>
</dbReference>
<keyword evidence="6" id="KW-0732">Signal</keyword>
<dbReference type="Gene3D" id="1.10.150.510">
    <property type="entry name" value="Receptor activity modifying family"/>
    <property type="match status" value="1"/>
</dbReference>
<keyword evidence="5 11" id="KW-0812">Transmembrane</keyword>
<protein>
    <recommendedName>
        <fullName evidence="14">Receptor activity-modifying protein 2</fullName>
    </recommendedName>
</protein>
<dbReference type="GO" id="GO:0006816">
    <property type="term" value="P:calcium ion transport"/>
    <property type="evidence" value="ECO:0007669"/>
    <property type="project" value="TreeGrafter"/>
</dbReference>
<accession>A0A553NW07</accession>
<comment type="subcellular location">
    <subcellularLocation>
        <location evidence="1">Cell membrane</location>
        <topology evidence="1">Single-pass type I membrane protein</topology>
    </subcellularLocation>
</comment>
<keyword evidence="3" id="KW-0813">Transport</keyword>
<evidence type="ECO:0000256" key="4">
    <source>
        <dbReference type="ARBA" id="ARBA00022475"/>
    </source>
</evidence>
<dbReference type="Pfam" id="PF04901">
    <property type="entry name" value="RAMP"/>
    <property type="match status" value="1"/>
</dbReference>
<keyword evidence="4" id="KW-1003">Cell membrane</keyword>
<dbReference type="GO" id="GO:0009986">
    <property type="term" value="C:cell surface"/>
    <property type="evidence" value="ECO:0007669"/>
    <property type="project" value="TreeGrafter"/>
</dbReference>
<dbReference type="GO" id="GO:0072659">
    <property type="term" value="P:protein localization to plasma membrane"/>
    <property type="evidence" value="ECO:0007669"/>
    <property type="project" value="TreeGrafter"/>
</dbReference>
<name>A0A553NW07_9TELE</name>
<gene>
    <name evidence="12" type="ORF">DNTS_032729</name>
</gene>
<dbReference type="InterPro" id="IPR038126">
    <property type="entry name" value="RAMP_sf"/>
</dbReference>
<dbReference type="PANTHER" id="PTHR14076">
    <property type="entry name" value="RECEPTOR ACTIVITY MODIFYING PROTEIN RAMP"/>
    <property type="match status" value="1"/>
</dbReference>
<comment type="caution">
    <text evidence="12">The sequence shown here is derived from an EMBL/GenBank/DDBJ whole genome shotgun (WGS) entry which is preliminary data.</text>
</comment>
<evidence type="ECO:0000256" key="6">
    <source>
        <dbReference type="ARBA" id="ARBA00022729"/>
    </source>
</evidence>
<dbReference type="STRING" id="623744.A0A553NW07"/>
<evidence type="ECO:0000256" key="9">
    <source>
        <dbReference type="ARBA" id="ARBA00023157"/>
    </source>
</evidence>
<keyword evidence="8 11" id="KW-0472">Membrane</keyword>
<keyword evidence="7 11" id="KW-1133">Transmembrane helix</keyword>
<evidence type="ECO:0000256" key="3">
    <source>
        <dbReference type="ARBA" id="ARBA00022448"/>
    </source>
</evidence>
<dbReference type="InterPro" id="IPR006985">
    <property type="entry name" value="RAMP"/>
</dbReference>
<evidence type="ECO:0000256" key="2">
    <source>
        <dbReference type="ARBA" id="ARBA00007087"/>
    </source>
</evidence>
<comment type="similarity">
    <text evidence="2">Belongs to the RAMP family.</text>
</comment>
<evidence type="ECO:0008006" key="14">
    <source>
        <dbReference type="Google" id="ProtNLM"/>
    </source>
</evidence>